<dbReference type="Proteomes" id="UP000825935">
    <property type="component" value="Chromosome 26"/>
</dbReference>
<dbReference type="AlphaFoldDB" id="A0A8T2RK60"/>
<name>A0A8T2RK60_CERRI</name>
<reference evidence="4" key="1">
    <citation type="submission" date="2021-08" db="EMBL/GenBank/DDBJ databases">
        <title>WGS assembly of Ceratopteris richardii.</title>
        <authorList>
            <person name="Marchant D.B."/>
            <person name="Chen G."/>
            <person name="Jenkins J."/>
            <person name="Shu S."/>
            <person name="Leebens-Mack J."/>
            <person name="Grimwood J."/>
            <person name="Schmutz J."/>
            <person name="Soltis P."/>
            <person name="Soltis D."/>
            <person name="Chen Z.-H."/>
        </authorList>
    </citation>
    <scope>NUCLEOTIDE SEQUENCE</scope>
    <source>
        <strain evidence="4">Whitten #5841</strain>
        <tissue evidence="4">Leaf</tissue>
    </source>
</reference>
<dbReference type="SMART" id="SM00343">
    <property type="entry name" value="ZnF_C2HC"/>
    <property type="match status" value="1"/>
</dbReference>
<dbReference type="EMBL" id="CM035431">
    <property type="protein sequence ID" value="KAH7296809.1"/>
    <property type="molecule type" value="Genomic_DNA"/>
</dbReference>
<dbReference type="Pfam" id="PF00098">
    <property type="entry name" value="zf-CCHC"/>
    <property type="match status" value="1"/>
</dbReference>
<accession>A0A8T2RK60</accession>
<keyword evidence="1" id="KW-0863">Zinc-finger</keyword>
<keyword evidence="1" id="KW-0479">Metal-binding</keyword>
<dbReference type="PROSITE" id="PS50158">
    <property type="entry name" value="ZF_CCHC"/>
    <property type="match status" value="1"/>
</dbReference>
<keyword evidence="5" id="KW-1185">Reference proteome</keyword>
<keyword evidence="1" id="KW-0862">Zinc</keyword>
<feature type="compositionally biased region" description="Polar residues" evidence="2">
    <location>
        <begin position="70"/>
        <end position="81"/>
    </location>
</feature>
<evidence type="ECO:0000259" key="3">
    <source>
        <dbReference type="PROSITE" id="PS50158"/>
    </source>
</evidence>
<dbReference type="SUPFAM" id="SSF57756">
    <property type="entry name" value="Retrovirus zinc finger-like domains"/>
    <property type="match status" value="1"/>
</dbReference>
<feature type="region of interest" description="Disordered" evidence="2">
    <location>
        <begin position="54"/>
        <end position="81"/>
    </location>
</feature>
<dbReference type="InterPro" id="IPR001878">
    <property type="entry name" value="Znf_CCHC"/>
</dbReference>
<gene>
    <name evidence="4" type="ORF">KP509_26G039800</name>
</gene>
<protein>
    <recommendedName>
        <fullName evidence="3">CCHC-type domain-containing protein</fullName>
    </recommendedName>
</protein>
<feature type="domain" description="CCHC-type" evidence="3">
    <location>
        <begin position="38"/>
        <end position="52"/>
    </location>
</feature>
<evidence type="ECO:0000256" key="2">
    <source>
        <dbReference type="SAM" id="MobiDB-lite"/>
    </source>
</evidence>
<evidence type="ECO:0000313" key="5">
    <source>
        <dbReference type="Proteomes" id="UP000825935"/>
    </source>
</evidence>
<dbReference type="GO" id="GO:0008270">
    <property type="term" value="F:zinc ion binding"/>
    <property type="evidence" value="ECO:0007669"/>
    <property type="project" value="UniProtKB-KW"/>
</dbReference>
<sequence length="81" mass="9249">MVEIDTARLIKTDLMIKDNDGRTLHVQKVIYRNLPNACFNCYKQGHLIKDCPLLNKKSNPSQERSESTQDKINQGKSDSSN</sequence>
<dbReference type="GO" id="GO:0003676">
    <property type="term" value="F:nucleic acid binding"/>
    <property type="evidence" value="ECO:0007669"/>
    <property type="project" value="InterPro"/>
</dbReference>
<organism evidence="4 5">
    <name type="scientific">Ceratopteris richardii</name>
    <name type="common">Triangle waterfern</name>
    <dbReference type="NCBI Taxonomy" id="49495"/>
    <lineage>
        <taxon>Eukaryota</taxon>
        <taxon>Viridiplantae</taxon>
        <taxon>Streptophyta</taxon>
        <taxon>Embryophyta</taxon>
        <taxon>Tracheophyta</taxon>
        <taxon>Polypodiopsida</taxon>
        <taxon>Polypodiidae</taxon>
        <taxon>Polypodiales</taxon>
        <taxon>Pteridineae</taxon>
        <taxon>Pteridaceae</taxon>
        <taxon>Parkerioideae</taxon>
        <taxon>Ceratopteris</taxon>
    </lineage>
</organism>
<evidence type="ECO:0000313" key="4">
    <source>
        <dbReference type="EMBL" id="KAH7296809.1"/>
    </source>
</evidence>
<dbReference type="Gene3D" id="4.10.60.10">
    <property type="entry name" value="Zinc finger, CCHC-type"/>
    <property type="match status" value="1"/>
</dbReference>
<evidence type="ECO:0000256" key="1">
    <source>
        <dbReference type="PROSITE-ProRule" id="PRU00047"/>
    </source>
</evidence>
<comment type="caution">
    <text evidence="4">The sequence shown here is derived from an EMBL/GenBank/DDBJ whole genome shotgun (WGS) entry which is preliminary data.</text>
</comment>
<dbReference type="InterPro" id="IPR036875">
    <property type="entry name" value="Znf_CCHC_sf"/>
</dbReference>
<proteinExistence type="predicted"/>